<comment type="caution">
    <text evidence="3">The sequence shown here is derived from an EMBL/GenBank/DDBJ whole genome shotgun (WGS) entry which is preliminary data.</text>
</comment>
<evidence type="ECO:0000256" key="1">
    <source>
        <dbReference type="SAM" id="MobiDB-lite"/>
    </source>
</evidence>
<protein>
    <recommendedName>
        <fullName evidence="2">HAT C-terminal dimerisation domain-containing protein</fullName>
    </recommendedName>
</protein>
<sequence length="529" mass="57282">MRSFHARIEHTTDRVTRDAEAEACIGDDETSRCASWWLEHGACFPDLQEIAGRVMHMWTSACPAERNWAEHERIHTAKRNKLRFRKVAQLVEIATNLKLLGFSERSGKYVLPWGHMATLAEAQQEEYTHPLVDARMVSRSLSQRFGELELSQQCLHTRSVYSFVTSSGGVVGTQRVAEVFGARAEILHPPPPAEPVQASKDPTDTDGGEDLPVGVDKSAERLYYTYGGGPDGFQPRCTVIRESDDDTIPATVTGLDRGQRDASGGASGSVPGVAGRTPGWTTRTTTTDDEEPLVLLRARLARERASSAVEGLRQSLRLQARMKSPTGGRGEVSDHLDDITAEAHLARQCTPASTPGADVEQTELRTSGFHGHGHGLSGSGVRGATHGQARVGDDIEYRPMEGGRAESTEELHARMDREEQQRLEQLQREWEGRHAYMGEQQRIRDLETGAALLDAGGVEHHAPTVPHPFTADASTPDTRGPLTSPPGDVDSGSAMGGDSTASEYGDPGLSTVILGLDAAGTLQPDPPVT</sequence>
<organism evidence="3 4">
    <name type="scientific">Chara braunii</name>
    <name type="common">Braun's stonewort</name>
    <dbReference type="NCBI Taxonomy" id="69332"/>
    <lineage>
        <taxon>Eukaryota</taxon>
        <taxon>Viridiplantae</taxon>
        <taxon>Streptophyta</taxon>
        <taxon>Charophyceae</taxon>
        <taxon>Charales</taxon>
        <taxon>Characeae</taxon>
        <taxon>Chara</taxon>
    </lineage>
</organism>
<evidence type="ECO:0000259" key="2">
    <source>
        <dbReference type="Pfam" id="PF05699"/>
    </source>
</evidence>
<feature type="region of interest" description="Disordered" evidence="1">
    <location>
        <begin position="250"/>
        <end position="286"/>
    </location>
</feature>
<feature type="region of interest" description="Disordered" evidence="1">
    <location>
        <begin position="402"/>
        <end position="422"/>
    </location>
</feature>
<evidence type="ECO:0000313" key="3">
    <source>
        <dbReference type="EMBL" id="GBG73308.1"/>
    </source>
</evidence>
<dbReference type="InterPro" id="IPR008906">
    <property type="entry name" value="HATC_C_dom"/>
</dbReference>
<gene>
    <name evidence="3" type="ORF">CBR_g13027</name>
</gene>
<dbReference type="InterPro" id="IPR012337">
    <property type="entry name" value="RNaseH-like_sf"/>
</dbReference>
<feature type="domain" description="HAT C-terminal dimerisation" evidence="2">
    <location>
        <begin position="23"/>
        <end position="94"/>
    </location>
</feature>
<dbReference type="Pfam" id="PF05699">
    <property type="entry name" value="Dimer_Tnp_hAT"/>
    <property type="match status" value="1"/>
</dbReference>
<dbReference type="GO" id="GO:0046983">
    <property type="term" value="F:protein dimerization activity"/>
    <property type="evidence" value="ECO:0007669"/>
    <property type="project" value="InterPro"/>
</dbReference>
<name>A0A388KTI7_CHABU</name>
<reference evidence="3 4" key="1">
    <citation type="journal article" date="2018" name="Cell">
        <title>The Chara Genome: Secondary Complexity and Implications for Plant Terrestrialization.</title>
        <authorList>
            <person name="Nishiyama T."/>
            <person name="Sakayama H."/>
            <person name="Vries J.D."/>
            <person name="Buschmann H."/>
            <person name="Saint-Marcoux D."/>
            <person name="Ullrich K.K."/>
            <person name="Haas F.B."/>
            <person name="Vanderstraeten L."/>
            <person name="Becker D."/>
            <person name="Lang D."/>
            <person name="Vosolsobe S."/>
            <person name="Rombauts S."/>
            <person name="Wilhelmsson P.K.I."/>
            <person name="Janitza P."/>
            <person name="Kern R."/>
            <person name="Heyl A."/>
            <person name="Rumpler F."/>
            <person name="Villalobos L.I.A.C."/>
            <person name="Clay J.M."/>
            <person name="Skokan R."/>
            <person name="Toyoda A."/>
            <person name="Suzuki Y."/>
            <person name="Kagoshima H."/>
            <person name="Schijlen E."/>
            <person name="Tajeshwar N."/>
            <person name="Catarino B."/>
            <person name="Hetherington A.J."/>
            <person name="Saltykova A."/>
            <person name="Bonnot C."/>
            <person name="Breuninger H."/>
            <person name="Symeonidi A."/>
            <person name="Radhakrishnan G.V."/>
            <person name="Van Nieuwerburgh F."/>
            <person name="Deforce D."/>
            <person name="Chang C."/>
            <person name="Karol K.G."/>
            <person name="Hedrich R."/>
            <person name="Ulvskov P."/>
            <person name="Glockner G."/>
            <person name="Delwiche C.F."/>
            <person name="Petrasek J."/>
            <person name="Van de Peer Y."/>
            <person name="Friml J."/>
            <person name="Beilby M."/>
            <person name="Dolan L."/>
            <person name="Kohara Y."/>
            <person name="Sugano S."/>
            <person name="Fujiyama A."/>
            <person name="Delaux P.-M."/>
            <person name="Quint M."/>
            <person name="TheiBen G."/>
            <person name="Hagemann M."/>
            <person name="Harholt J."/>
            <person name="Dunand C."/>
            <person name="Zachgo S."/>
            <person name="Langdale J."/>
            <person name="Maumus F."/>
            <person name="Straeten D.V.D."/>
            <person name="Gould S.B."/>
            <person name="Rensing S.A."/>
        </authorList>
    </citation>
    <scope>NUCLEOTIDE SEQUENCE [LARGE SCALE GENOMIC DNA]</scope>
    <source>
        <strain evidence="3 4">S276</strain>
    </source>
</reference>
<proteinExistence type="predicted"/>
<feature type="compositionally biased region" description="Low complexity" evidence="1">
    <location>
        <begin position="262"/>
        <end position="285"/>
    </location>
</feature>
<dbReference type="Proteomes" id="UP000265515">
    <property type="component" value="Unassembled WGS sequence"/>
</dbReference>
<accession>A0A388KTI7</accession>
<dbReference type="EMBL" id="BFEA01000180">
    <property type="protein sequence ID" value="GBG73308.1"/>
    <property type="molecule type" value="Genomic_DNA"/>
</dbReference>
<dbReference type="Gramene" id="GBG73308">
    <property type="protein sequence ID" value="GBG73308"/>
    <property type="gene ID" value="CBR_g13027"/>
</dbReference>
<evidence type="ECO:0000313" key="4">
    <source>
        <dbReference type="Proteomes" id="UP000265515"/>
    </source>
</evidence>
<keyword evidence="4" id="KW-1185">Reference proteome</keyword>
<feature type="region of interest" description="Disordered" evidence="1">
    <location>
        <begin position="459"/>
        <end position="510"/>
    </location>
</feature>
<feature type="region of interest" description="Disordered" evidence="1">
    <location>
        <begin position="187"/>
        <end position="213"/>
    </location>
</feature>
<dbReference type="SUPFAM" id="SSF53098">
    <property type="entry name" value="Ribonuclease H-like"/>
    <property type="match status" value="1"/>
</dbReference>
<dbReference type="AlphaFoldDB" id="A0A388KTI7"/>